<comment type="caution">
    <text evidence="1">The sequence shown here is derived from an EMBL/GenBank/DDBJ whole genome shotgun (WGS) entry which is preliminary data.</text>
</comment>
<dbReference type="EMBL" id="CM051394">
    <property type="protein sequence ID" value="KAJ4726855.1"/>
    <property type="molecule type" value="Genomic_DNA"/>
</dbReference>
<reference evidence="1 2" key="1">
    <citation type="journal article" date="2023" name="Science">
        <title>Complex scaffold remodeling in plant triterpene biosynthesis.</title>
        <authorList>
            <person name="De La Pena R."/>
            <person name="Hodgson H."/>
            <person name="Liu J.C."/>
            <person name="Stephenson M.J."/>
            <person name="Martin A.C."/>
            <person name="Owen C."/>
            <person name="Harkess A."/>
            <person name="Leebens-Mack J."/>
            <person name="Jimenez L.E."/>
            <person name="Osbourn A."/>
            <person name="Sattely E.S."/>
        </authorList>
    </citation>
    <scope>NUCLEOTIDE SEQUENCE [LARGE SCALE GENOMIC DNA]</scope>
    <source>
        <strain evidence="2">cv. JPN11</strain>
        <tissue evidence="1">Leaf</tissue>
    </source>
</reference>
<accession>A0ACC1YW87</accession>
<sequence>MQDVLNVAKEFFEPPAEDKASLYSDDRKQSCRHYTSIDYANEKVRFWIDNLVILSRNTCNFGLKSLSGIGMLALTHLSISITVKRIISVYQTKKTFPFTEK</sequence>
<evidence type="ECO:0000313" key="1">
    <source>
        <dbReference type="EMBL" id="KAJ4726855.1"/>
    </source>
</evidence>
<gene>
    <name evidence="1" type="ORF">OWV82_000050</name>
</gene>
<keyword evidence="2" id="KW-1185">Reference proteome</keyword>
<dbReference type="Proteomes" id="UP001164539">
    <property type="component" value="Chromosome 1"/>
</dbReference>
<protein>
    <submittedName>
        <fullName evidence="1">Hyoscyamine 6-dioxygenase</fullName>
    </submittedName>
</protein>
<name>A0ACC1YW87_MELAZ</name>
<proteinExistence type="predicted"/>
<evidence type="ECO:0000313" key="2">
    <source>
        <dbReference type="Proteomes" id="UP001164539"/>
    </source>
</evidence>
<organism evidence="1 2">
    <name type="scientific">Melia azedarach</name>
    <name type="common">Chinaberry tree</name>
    <dbReference type="NCBI Taxonomy" id="155640"/>
    <lineage>
        <taxon>Eukaryota</taxon>
        <taxon>Viridiplantae</taxon>
        <taxon>Streptophyta</taxon>
        <taxon>Embryophyta</taxon>
        <taxon>Tracheophyta</taxon>
        <taxon>Spermatophyta</taxon>
        <taxon>Magnoliopsida</taxon>
        <taxon>eudicotyledons</taxon>
        <taxon>Gunneridae</taxon>
        <taxon>Pentapetalae</taxon>
        <taxon>rosids</taxon>
        <taxon>malvids</taxon>
        <taxon>Sapindales</taxon>
        <taxon>Meliaceae</taxon>
        <taxon>Melia</taxon>
    </lineage>
</organism>